<protein>
    <submittedName>
        <fullName evidence="1">Uncharacterized protein</fullName>
    </submittedName>
</protein>
<dbReference type="Proteomes" id="UP001148838">
    <property type="component" value="Unassembled WGS sequence"/>
</dbReference>
<evidence type="ECO:0000313" key="2">
    <source>
        <dbReference type="Proteomes" id="UP001148838"/>
    </source>
</evidence>
<evidence type="ECO:0000313" key="1">
    <source>
        <dbReference type="EMBL" id="KAJ4434211.1"/>
    </source>
</evidence>
<reference evidence="1 2" key="1">
    <citation type="journal article" date="2022" name="Allergy">
        <title>Genome assembly and annotation of Periplaneta americana reveal a comprehensive cockroach allergen profile.</title>
        <authorList>
            <person name="Wang L."/>
            <person name="Xiong Q."/>
            <person name="Saelim N."/>
            <person name="Wang L."/>
            <person name="Nong W."/>
            <person name="Wan A.T."/>
            <person name="Shi M."/>
            <person name="Liu X."/>
            <person name="Cao Q."/>
            <person name="Hui J.H.L."/>
            <person name="Sookrung N."/>
            <person name="Leung T.F."/>
            <person name="Tungtrongchitr A."/>
            <person name="Tsui S.K.W."/>
        </authorList>
    </citation>
    <scope>NUCLEOTIDE SEQUENCE [LARGE SCALE GENOMIC DNA]</scope>
    <source>
        <strain evidence="1">PWHHKU_190912</strain>
    </source>
</reference>
<sequence length="135" mass="15892">MGNACYYSVEKLLSFSLLSKNLKVRIYKTVILPIVLYGCETWTLTLREEHREYTVTICGISPEYYSKTHYRVKVCKVYFVICSRIFVNFEWIMTLSVVLGCLTVESIFCLHPQTSKWAIERVKCGRKLPEKYRLL</sequence>
<organism evidence="1 2">
    <name type="scientific">Periplaneta americana</name>
    <name type="common">American cockroach</name>
    <name type="synonym">Blatta americana</name>
    <dbReference type="NCBI Taxonomy" id="6978"/>
    <lineage>
        <taxon>Eukaryota</taxon>
        <taxon>Metazoa</taxon>
        <taxon>Ecdysozoa</taxon>
        <taxon>Arthropoda</taxon>
        <taxon>Hexapoda</taxon>
        <taxon>Insecta</taxon>
        <taxon>Pterygota</taxon>
        <taxon>Neoptera</taxon>
        <taxon>Polyneoptera</taxon>
        <taxon>Dictyoptera</taxon>
        <taxon>Blattodea</taxon>
        <taxon>Blattoidea</taxon>
        <taxon>Blattidae</taxon>
        <taxon>Blattinae</taxon>
        <taxon>Periplaneta</taxon>
    </lineage>
</organism>
<name>A0ABQ8SKH6_PERAM</name>
<accession>A0ABQ8SKH6</accession>
<comment type="caution">
    <text evidence="1">The sequence shown here is derived from an EMBL/GenBank/DDBJ whole genome shotgun (WGS) entry which is preliminary data.</text>
</comment>
<keyword evidence="2" id="KW-1185">Reference proteome</keyword>
<proteinExistence type="predicted"/>
<gene>
    <name evidence="1" type="ORF">ANN_22759</name>
</gene>
<dbReference type="EMBL" id="JAJSOF020000025">
    <property type="protein sequence ID" value="KAJ4434211.1"/>
    <property type="molecule type" value="Genomic_DNA"/>
</dbReference>